<accession>A0ABQ7T7K3</accession>
<reference evidence="1 2" key="1">
    <citation type="journal article" date="2022" name="Gigascience">
        <title>A chromosome-level genome assembly and annotation of the desert horned lizard, Phrynosoma platyrhinos, provides insight into chromosomal rearrangements among reptiles.</title>
        <authorList>
            <person name="Koochekian N."/>
            <person name="Ascanio A."/>
            <person name="Farleigh K."/>
            <person name="Card D.C."/>
            <person name="Schield D.R."/>
            <person name="Castoe T.A."/>
            <person name="Jezkova T."/>
        </authorList>
    </citation>
    <scope>NUCLEOTIDE SEQUENCE [LARGE SCALE GENOMIC DNA]</scope>
    <source>
        <strain evidence="1">NK-2021</strain>
    </source>
</reference>
<dbReference type="PANTHER" id="PTHR22772">
    <property type="entry name" value="NOVEL ZZ TYPE ZINC FINGER DOMAIN CONTAINING PROTEIN"/>
    <property type="match status" value="1"/>
</dbReference>
<evidence type="ECO:0000313" key="1">
    <source>
        <dbReference type="EMBL" id="KAH0625638.1"/>
    </source>
</evidence>
<protein>
    <recommendedName>
        <fullName evidence="3">DUF4704 domain-containing protein</fullName>
    </recommendedName>
</protein>
<gene>
    <name evidence="1" type="ORF">JD844_015228</name>
</gene>
<dbReference type="InterPro" id="IPR040099">
    <property type="entry name" value="ZZEF1"/>
</dbReference>
<comment type="caution">
    <text evidence="1">The sequence shown here is derived from an EMBL/GenBank/DDBJ whole genome shotgun (WGS) entry which is preliminary data.</text>
</comment>
<proteinExistence type="predicted"/>
<name>A0ABQ7T7K3_PHRPL</name>
<dbReference type="Proteomes" id="UP000826234">
    <property type="component" value="Unassembled WGS sequence"/>
</dbReference>
<organism evidence="1 2">
    <name type="scientific">Phrynosoma platyrhinos</name>
    <name type="common">Desert horned lizard</name>
    <dbReference type="NCBI Taxonomy" id="52577"/>
    <lineage>
        <taxon>Eukaryota</taxon>
        <taxon>Metazoa</taxon>
        <taxon>Chordata</taxon>
        <taxon>Craniata</taxon>
        <taxon>Vertebrata</taxon>
        <taxon>Euteleostomi</taxon>
        <taxon>Lepidosauria</taxon>
        <taxon>Squamata</taxon>
        <taxon>Bifurcata</taxon>
        <taxon>Unidentata</taxon>
        <taxon>Episquamata</taxon>
        <taxon>Toxicofera</taxon>
        <taxon>Iguania</taxon>
        <taxon>Phrynosomatidae</taxon>
        <taxon>Phrynosomatinae</taxon>
        <taxon>Phrynosoma</taxon>
    </lineage>
</organism>
<dbReference type="EMBL" id="JAIPUX010001211">
    <property type="protein sequence ID" value="KAH0625638.1"/>
    <property type="molecule type" value="Genomic_DNA"/>
</dbReference>
<evidence type="ECO:0008006" key="3">
    <source>
        <dbReference type="Google" id="ProtNLM"/>
    </source>
</evidence>
<keyword evidence="2" id="KW-1185">Reference proteome</keyword>
<sequence>MSALSASYTHDAPYPTFILVVNSGDFGDILGFVYCRNEELESGWVAFGNGKLLHRPVSFDNKPQSLFQVVDQNTLQVCQLVQMPTDHFPVGSTMTTVHLSSDGTYFYWIWSPASLNEKTPKGHSVFMDVFELTTFLCFLQLLSFFSFPAANTSCGLPLKMLRKTPIYTCGTYLVMLVPPPGGSGSSATRSLFGGTSGLSSLKILASSLVYNISDGQFASRADLIDAAGSSLGRGALVPGLGACYDAMNNMIWTCSNDYIDQWCNPGNQAFHYVCQRLGVSHIITEPKGEAITTNEVINQLLHHVGAMCIHQLNLLAASNNLPITNFLGKQHPIEAHHLSSICDIMEKAMVNGDTCIIRCILVVFQVVFKFFFSPQTEKNRDIVRRSGLLLWQLLMAPVDQISSEIQKEVCLAIR</sequence>
<dbReference type="PANTHER" id="PTHR22772:SF5">
    <property type="entry name" value="HECT DOMAIN E3 UBIQUITIN PROTEIN LIGASE 4"/>
    <property type="match status" value="1"/>
</dbReference>
<evidence type="ECO:0000313" key="2">
    <source>
        <dbReference type="Proteomes" id="UP000826234"/>
    </source>
</evidence>